<keyword evidence="3" id="KW-0472">Membrane</keyword>
<dbReference type="PANTHER" id="PTHR27001">
    <property type="entry name" value="OS01G0253100 PROTEIN"/>
    <property type="match status" value="1"/>
</dbReference>
<evidence type="ECO:0000256" key="3">
    <source>
        <dbReference type="SAM" id="Phobius"/>
    </source>
</evidence>
<proteinExistence type="predicted"/>
<feature type="transmembrane region" description="Helical" evidence="3">
    <location>
        <begin position="21"/>
        <end position="41"/>
    </location>
</feature>
<accession>A0A0B0N108</accession>
<reference evidence="6" key="1">
    <citation type="submission" date="2014-09" db="EMBL/GenBank/DDBJ databases">
        <authorList>
            <person name="Mudge J."/>
            <person name="Ramaraj T."/>
            <person name="Lindquist I.E."/>
            <person name="Bharti A.K."/>
            <person name="Sundararajan A."/>
            <person name="Cameron C.T."/>
            <person name="Woodward J.E."/>
            <person name="May G.D."/>
            <person name="Brubaker C."/>
            <person name="Broadhvest J."/>
            <person name="Wilkins T.A."/>
        </authorList>
    </citation>
    <scope>NUCLEOTIDE SEQUENCE</scope>
    <source>
        <strain evidence="6">cv. AKA8401</strain>
    </source>
</reference>
<dbReference type="GO" id="GO:0005524">
    <property type="term" value="F:ATP binding"/>
    <property type="evidence" value="ECO:0007669"/>
    <property type="project" value="UniProtKB-KW"/>
</dbReference>
<protein>
    <recommendedName>
        <fullName evidence="4">Protein kinase domain-containing protein</fullName>
    </recommendedName>
</protein>
<dbReference type="Pfam" id="PF00069">
    <property type="entry name" value="Pkinase"/>
    <property type="match status" value="1"/>
</dbReference>
<dbReference type="Proteomes" id="UP000032142">
    <property type="component" value="Unassembled WGS sequence"/>
</dbReference>
<dbReference type="Gene3D" id="3.30.200.20">
    <property type="entry name" value="Phosphorylase Kinase, domain 1"/>
    <property type="match status" value="1"/>
</dbReference>
<evidence type="ECO:0000256" key="1">
    <source>
        <dbReference type="ARBA" id="ARBA00022741"/>
    </source>
</evidence>
<dbReference type="InterPro" id="IPR001245">
    <property type="entry name" value="Ser-Thr/Tyr_kinase_cat_dom"/>
</dbReference>
<comment type="caution">
    <text evidence="5">The sequence shown here is derived from an EMBL/GenBank/DDBJ whole genome shotgun (WGS) entry which is preliminary data.</text>
</comment>
<dbReference type="PROSITE" id="PS50011">
    <property type="entry name" value="PROTEIN_KINASE_DOM"/>
    <property type="match status" value="1"/>
</dbReference>
<evidence type="ECO:0000313" key="6">
    <source>
        <dbReference type="Proteomes" id="UP000032142"/>
    </source>
</evidence>
<keyword evidence="3" id="KW-0812">Transmembrane</keyword>
<sequence>MDVIKFVCWCQCCWNIPSISSFLLLPTLFFSSSSFTTFVIASTVSPPTALTVSLKATQSPLFYPQLAVIVAVSLLLFAMGFLLKFLKRRKHTAATGRADEEKGKDGEQRGVRKFKWDEIKDLTKGFSRLIGQGGFSNVYLANWSGSNLGAVKILVGNDRLNQVFKQELDILTRIRHENIVKFLGYCDDQDERFNCKLCDFGSAKMGFSSAVMPPSSRTKQIMVGSPGYTDPHYLRTGIASKKNDVYSLGVIILELVTGLEAFCPERGQLLTTMVAPKLRDIAKCGRAEETVAEMVDRRLGGEFDLEEAKALLLIVELCLHRSPTVRPSASQILEMMKDKIGAVDSLFSPAKGCRC</sequence>
<dbReference type="InterPro" id="IPR000719">
    <property type="entry name" value="Prot_kinase_dom"/>
</dbReference>
<dbReference type="Gene3D" id="1.10.510.10">
    <property type="entry name" value="Transferase(Phosphotransferase) domain 1"/>
    <property type="match status" value="1"/>
</dbReference>
<dbReference type="EMBL" id="JRRC01418837">
    <property type="protein sequence ID" value="KHG04816.1"/>
    <property type="molecule type" value="Genomic_DNA"/>
</dbReference>
<dbReference type="AlphaFoldDB" id="A0A0B0N108"/>
<keyword evidence="1" id="KW-0547">Nucleotide-binding</keyword>
<dbReference type="GO" id="GO:0005886">
    <property type="term" value="C:plasma membrane"/>
    <property type="evidence" value="ECO:0007669"/>
    <property type="project" value="TreeGrafter"/>
</dbReference>
<dbReference type="InterPro" id="IPR011009">
    <property type="entry name" value="Kinase-like_dom_sf"/>
</dbReference>
<dbReference type="Pfam" id="PF07714">
    <property type="entry name" value="PK_Tyr_Ser-Thr"/>
    <property type="match status" value="1"/>
</dbReference>
<evidence type="ECO:0000259" key="4">
    <source>
        <dbReference type="PROSITE" id="PS50011"/>
    </source>
</evidence>
<organism evidence="5 6">
    <name type="scientific">Gossypium arboreum</name>
    <name type="common">Tree cotton</name>
    <name type="synonym">Gossypium nanking</name>
    <dbReference type="NCBI Taxonomy" id="29729"/>
    <lineage>
        <taxon>Eukaryota</taxon>
        <taxon>Viridiplantae</taxon>
        <taxon>Streptophyta</taxon>
        <taxon>Embryophyta</taxon>
        <taxon>Tracheophyta</taxon>
        <taxon>Spermatophyta</taxon>
        <taxon>Magnoliopsida</taxon>
        <taxon>eudicotyledons</taxon>
        <taxon>Gunneridae</taxon>
        <taxon>Pentapetalae</taxon>
        <taxon>rosids</taxon>
        <taxon>malvids</taxon>
        <taxon>Malvales</taxon>
        <taxon>Malvaceae</taxon>
        <taxon>Malvoideae</taxon>
        <taxon>Gossypium</taxon>
    </lineage>
</organism>
<keyword evidence="6" id="KW-1185">Reference proteome</keyword>
<dbReference type="SUPFAM" id="SSF56112">
    <property type="entry name" value="Protein kinase-like (PK-like)"/>
    <property type="match status" value="1"/>
</dbReference>
<dbReference type="GO" id="GO:0004672">
    <property type="term" value="F:protein kinase activity"/>
    <property type="evidence" value="ECO:0007669"/>
    <property type="project" value="InterPro"/>
</dbReference>
<keyword evidence="2" id="KW-0067">ATP-binding</keyword>
<evidence type="ECO:0000313" key="5">
    <source>
        <dbReference type="EMBL" id="KHG04816.1"/>
    </source>
</evidence>
<evidence type="ECO:0000256" key="2">
    <source>
        <dbReference type="ARBA" id="ARBA00022840"/>
    </source>
</evidence>
<dbReference type="PANTHER" id="PTHR27001:SF585">
    <property type="entry name" value="OS02G0648100 PROTEIN"/>
    <property type="match status" value="1"/>
</dbReference>
<feature type="transmembrane region" description="Helical" evidence="3">
    <location>
        <begin position="61"/>
        <end position="83"/>
    </location>
</feature>
<name>A0A0B0N108_GOSAR</name>
<keyword evidence="3" id="KW-1133">Transmembrane helix</keyword>
<gene>
    <name evidence="5" type="ORF">F383_29186</name>
</gene>
<feature type="domain" description="Protein kinase" evidence="4">
    <location>
        <begin position="1"/>
        <end position="347"/>
    </location>
</feature>